<gene>
    <name evidence="8" type="ORF">METZ01_LOCUS56861</name>
</gene>
<evidence type="ECO:0000256" key="4">
    <source>
        <dbReference type="ARBA" id="ARBA00022822"/>
    </source>
</evidence>
<dbReference type="PANTHER" id="PTHR42894">
    <property type="entry name" value="N-(5'-PHOSPHORIBOSYL)ANTHRANILATE ISOMERASE"/>
    <property type="match status" value="1"/>
</dbReference>
<dbReference type="UniPathway" id="UPA00035">
    <property type="reaction ID" value="UER00042"/>
</dbReference>
<evidence type="ECO:0000256" key="2">
    <source>
        <dbReference type="ARBA" id="ARBA00012572"/>
    </source>
</evidence>
<name>A0A381SNQ0_9ZZZZ</name>
<sequence length="133" mass="15294">MKHIQLHGNEDNNYINQLKKEFDLKIIKSIGINNKDDLRKMDDLQLSDYFLFDYKPKINELPGGNAKRFDWSLLQNITINKPWFISGGINIDNIEQINKKLIPYGIDISSGVEEKPGIKSSHKINALLKILNA</sequence>
<dbReference type="InterPro" id="IPR044643">
    <property type="entry name" value="TrpF_fam"/>
</dbReference>
<dbReference type="InterPro" id="IPR011060">
    <property type="entry name" value="RibuloseP-bd_barrel"/>
</dbReference>
<evidence type="ECO:0000256" key="6">
    <source>
        <dbReference type="ARBA" id="ARBA00023235"/>
    </source>
</evidence>
<dbReference type="HAMAP" id="MF_00135">
    <property type="entry name" value="PRAI"/>
    <property type="match status" value="1"/>
</dbReference>
<organism evidence="8">
    <name type="scientific">marine metagenome</name>
    <dbReference type="NCBI Taxonomy" id="408172"/>
    <lineage>
        <taxon>unclassified sequences</taxon>
        <taxon>metagenomes</taxon>
        <taxon>ecological metagenomes</taxon>
    </lineage>
</organism>
<dbReference type="EC" id="5.3.1.24" evidence="2"/>
<evidence type="ECO:0000313" key="8">
    <source>
        <dbReference type="EMBL" id="SVA04007.1"/>
    </source>
</evidence>
<dbReference type="GO" id="GO:0000162">
    <property type="term" value="P:L-tryptophan biosynthetic process"/>
    <property type="evidence" value="ECO:0007669"/>
    <property type="project" value="UniProtKB-UniPathway"/>
</dbReference>
<protein>
    <recommendedName>
        <fullName evidence="2">phosphoribosylanthranilate isomerase</fullName>
        <ecNumber evidence="2">5.3.1.24</ecNumber>
    </recommendedName>
</protein>
<dbReference type="InterPro" id="IPR013785">
    <property type="entry name" value="Aldolase_TIM"/>
</dbReference>
<dbReference type="EMBL" id="UINC01003177">
    <property type="protein sequence ID" value="SVA04007.1"/>
    <property type="molecule type" value="Genomic_DNA"/>
</dbReference>
<dbReference type="Pfam" id="PF00697">
    <property type="entry name" value="PRAI"/>
    <property type="match status" value="1"/>
</dbReference>
<keyword evidence="4" id="KW-0822">Tryptophan biosynthesis</keyword>
<reference evidence="8" key="1">
    <citation type="submission" date="2018-05" db="EMBL/GenBank/DDBJ databases">
        <authorList>
            <person name="Lanie J.A."/>
            <person name="Ng W.-L."/>
            <person name="Kazmierczak K.M."/>
            <person name="Andrzejewski T.M."/>
            <person name="Davidsen T.M."/>
            <person name="Wayne K.J."/>
            <person name="Tettelin H."/>
            <person name="Glass J.I."/>
            <person name="Rusch D."/>
            <person name="Podicherti R."/>
            <person name="Tsui H.-C.T."/>
            <person name="Winkler M.E."/>
        </authorList>
    </citation>
    <scope>NUCLEOTIDE SEQUENCE</scope>
</reference>
<dbReference type="AlphaFoldDB" id="A0A381SNQ0"/>
<evidence type="ECO:0000256" key="5">
    <source>
        <dbReference type="ARBA" id="ARBA00023141"/>
    </source>
</evidence>
<dbReference type="CDD" id="cd00405">
    <property type="entry name" value="PRAI"/>
    <property type="match status" value="1"/>
</dbReference>
<keyword evidence="3" id="KW-0028">Amino-acid biosynthesis</keyword>
<keyword evidence="5" id="KW-0057">Aromatic amino acid biosynthesis</keyword>
<dbReference type="Gene3D" id="3.20.20.70">
    <property type="entry name" value="Aldolase class I"/>
    <property type="match status" value="1"/>
</dbReference>
<dbReference type="GO" id="GO:0004640">
    <property type="term" value="F:phosphoribosylanthranilate isomerase activity"/>
    <property type="evidence" value="ECO:0007669"/>
    <property type="project" value="UniProtKB-EC"/>
</dbReference>
<accession>A0A381SNQ0</accession>
<dbReference type="InterPro" id="IPR001240">
    <property type="entry name" value="PRAI_dom"/>
</dbReference>
<dbReference type="PANTHER" id="PTHR42894:SF1">
    <property type="entry name" value="N-(5'-PHOSPHORIBOSYL)ANTHRANILATE ISOMERASE"/>
    <property type="match status" value="1"/>
</dbReference>
<dbReference type="SUPFAM" id="SSF51366">
    <property type="entry name" value="Ribulose-phoshate binding barrel"/>
    <property type="match status" value="1"/>
</dbReference>
<evidence type="ECO:0000256" key="1">
    <source>
        <dbReference type="ARBA" id="ARBA00004664"/>
    </source>
</evidence>
<keyword evidence="6" id="KW-0413">Isomerase</keyword>
<evidence type="ECO:0000256" key="3">
    <source>
        <dbReference type="ARBA" id="ARBA00022605"/>
    </source>
</evidence>
<comment type="pathway">
    <text evidence="1">Amino-acid biosynthesis; L-tryptophan biosynthesis; L-tryptophan from chorismate: step 3/5.</text>
</comment>
<evidence type="ECO:0000259" key="7">
    <source>
        <dbReference type="Pfam" id="PF00697"/>
    </source>
</evidence>
<proteinExistence type="inferred from homology"/>
<feature type="domain" description="N-(5'phosphoribosyl) anthranilate isomerase (PRAI)" evidence="7">
    <location>
        <begin position="3"/>
        <end position="128"/>
    </location>
</feature>